<reference evidence="1 2" key="1">
    <citation type="submission" date="2014-09" db="EMBL/GenBank/DDBJ databases">
        <title>Genome sequence of Flavobacterium aquidurense RC62.</title>
        <authorList>
            <person name="Kim J.F."/>
            <person name="Kwak M.-J."/>
        </authorList>
    </citation>
    <scope>NUCLEOTIDE SEQUENCE [LARGE SCALE GENOMIC DNA]</scope>
    <source>
        <strain evidence="1 2">RC62</strain>
    </source>
</reference>
<comment type="caution">
    <text evidence="1">The sequence shown here is derived from an EMBL/GenBank/DDBJ whole genome shotgun (WGS) entry which is preliminary data.</text>
</comment>
<dbReference type="AlphaFoldDB" id="A0A0Q0WWE9"/>
<dbReference type="PATRIC" id="fig|362413.3.peg.461"/>
<evidence type="ECO:0000313" key="1">
    <source>
        <dbReference type="EMBL" id="KQB40587.1"/>
    </source>
</evidence>
<protein>
    <submittedName>
        <fullName evidence="1">Uncharacterized protein</fullName>
    </submittedName>
</protein>
<organism evidence="1 2">
    <name type="scientific">Flavobacterium aquidurense</name>
    <dbReference type="NCBI Taxonomy" id="362413"/>
    <lineage>
        <taxon>Bacteria</taxon>
        <taxon>Pseudomonadati</taxon>
        <taxon>Bacteroidota</taxon>
        <taxon>Flavobacteriia</taxon>
        <taxon>Flavobacteriales</taxon>
        <taxon>Flavobacteriaceae</taxon>
        <taxon>Flavobacterium</taxon>
    </lineage>
</organism>
<proteinExistence type="predicted"/>
<dbReference type="Proteomes" id="UP000050443">
    <property type="component" value="Unassembled WGS sequence"/>
</dbReference>
<name>A0A0Q0WWE9_9FLAO</name>
<evidence type="ECO:0000313" key="2">
    <source>
        <dbReference type="Proteomes" id="UP000050443"/>
    </source>
</evidence>
<gene>
    <name evidence="1" type="ORF">RC62_482</name>
</gene>
<dbReference type="STRING" id="362413.RC62_482"/>
<dbReference type="EMBL" id="JRLF01000010">
    <property type="protein sequence ID" value="KQB40587.1"/>
    <property type="molecule type" value="Genomic_DNA"/>
</dbReference>
<accession>A0A0Q0WWE9</accession>
<sequence>MSRVALIETIFFCCVVHSKRYSVEQDRRCFENETSAP</sequence>